<name>A0A4S4K7I2_9APHY</name>
<dbReference type="Gene3D" id="3.30.420.10">
    <property type="entry name" value="Ribonuclease H-like superfamily/Ribonuclease H"/>
    <property type="match status" value="1"/>
</dbReference>
<dbReference type="EMBL" id="SGPJ01000680">
    <property type="protein sequence ID" value="THG93380.1"/>
    <property type="molecule type" value="Genomic_DNA"/>
</dbReference>
<keyword evidence="3" id="KW-1185">Reference proteome</keyword>
<feature type="region of interest" description="Disordered" evidence="1">
    <location>
        <begin position="374"/>
        <end position="394"/>
    </location>
</feature>
<dbReference type="SUPFAM" id="SSF53098">
    <property type="entry name" value="Ribonuclease H-like"/>
    <property type="match status" value="1"/>
</dbReference>
<reference evidence="2 3" key="1">
    <citation type="submission" date="2019-02" db="EMBL/GenBank/DDBJ databases">
        <title>Genome sequencing of the rare red list fungi Phlebia centrifuga.</title>
        <authorList>
            <person name="Buettner E."/>
            <person name="Kellner H."/>
        </authorList>
    </citation>
    <scope>NUCLEOTIDE SEQUENCE [LARGE SCALE GENOMIC DNA]</scope>
    <source>
        <strain evidence="2 3">DSM 108282</strain>
    </source>
</reference>
<protein>
    <submittedName>
        <fullName evidence="2">Uncharacterized protein</fullName>
    </submittedName>
</protein>
<evidence type="ECO:0000313" key="2">
    <source>
        <dbReference type="EMBL" id="THG93380.1"/>
    </source>
</evidence>
<accession>A0A4S4K7I2</accession>
<gene>
    <name evidence="2" type="ORF">EW026_g7839</name>
</gene>
<dbReference type="GO" id="GO:0003676">
    <property type="term" value="F:nucleic acid binding"/>
    <property type="evidence" value="ECO:0007669"/>
    <property type="project" value="InterPro"/>
</dbReference>
<dbReference type="InterPro" id="IPR012337">
    <property type="entry name" value="RNaseH-like_sf"/>
</dbReference>
<comment type="caution">
    <text evidence="2">The sequence shown here is derived from an EMBL/GenBank/DDBJ whole genome shotgun (WGS) entry which is preliminary data.</text>
</comment>
<dbReference type="InterPro" id="IPR036397">
    <property type="entry name" value="RNaseH_sf"/>
</dbReference>
<feature type="compositionally biased region" description="Pro residues" evidence="1">
    <location>
        <begin position="374"/>
        <end position="390"/>
    </location>
</feature>
<evidence type="ECO:0000313" key="3">
    <source>
        <dbReference type="Proteomes" id="UP000309038"/>
    </source>
</evidence>
<dbReference type="AlphaFoldDB" id="A0A4S4K7I2"/>
<evidence type="ECO:0000256" key="1">
    <source>
        <dbReference type="SAM" id="MobiDB-lite"/>
    </source>
</evidence>
<sequence>MSYDVEVMALAASIKNAIRVGGAELYKLHVFADNQMALQNIVESECYSGQMVTLSVIKDLRRFLCKFPEHLITLHWCPAHVGVPQNEFVNQLAKSGLKRCSPDYQSFAFTVQMSTANMYQAWHAAPGNMGRSWLCLAGGFPLLHTAKSPLIANFGKLAAPITVRITRVVNSHLPIGEFHQKFNFDGPKKSSLQAAAQNQRHKLFDCPIWMMWEPDFTKEWLTTTATPKQFIRAIANFLSAHPLAGSFELADAYKALEEENQNTETDAGPLCRALLQQLKISVRRWRLWQGNEPIPKPNNKTPEEKAAREAHNYELRDALIVQEFPEGANQWDALAMPRTQLQLRTASLEASQMAAQAANSTQVPPASLICWIPNPEPPPGQIDPEPPPPGQSAIPLPEGTLIINNVFTVYN</sequence>
<dbReference type="Proteomes" id="UP000309038">
    <property type="component" value="Unassembled WGS sequence"/>
</dbReference>
<organism evidence="2 3">
    <name type="scientific">Hermanssonia centrifuga</name>
    <dbReference type="NCBI Taxonomy" id="98765"/>
    <lineage>
        <taxon>Eukaryota</taxon>
        <taxon>Fungi</taxon>
        <taxon>Dikarya</taxon>
        <taxon>Basidiomycota</taxon>
        <taxon>Agaricomycotina</taxon>
        <taxon>Agaricomycetes</taxon>
        <taxon>Polyporales</taxon>
        <taxon>Meruliaceae</taxon>
        <taxon>Hermanssonia</taxon>
    </lineage>
</organism>
<proteinExistence type="predicted"/>